<dbReference type="PRINTS" id="PR00149">
    <property type="entry name" value="FUMRATELYASE"/>
</dbReference>
<evidence type="ECO:0000256" key="3">
    <source>
        <dbReference type="ARBA" id="ARBA00022571"/>
    </source>
</evidence>
<dbReference type="GO" id="GO:0016829">
    <property type="term" value="F:lyase activity"/>
    <property type="evidence" value="ECO:0007669"/>
    <property type="project" value="UniProtKB-KW"/>
</dbReference>
<gene>
    <name evidence="8" type="ORF">ACFQ4H_24850</name>
</gene>
<dbReference type="EMBL" id="JBHTMP010000046">
    <property type="protein sequence ID" value="MFD1324319.1"/>
    <property type="molecule type" value="Genomic_DNA"/>
</dbReference>
<dbReference type="Pfam" id="PF00206">
    <property type="entry name" value="Lyase_1"/>
    <property type="match status" value="1"/>
</dbReference>
<dbReference type="Proteomes" id="UP001597260">
    <property type="component" value="Unassembled WGS sequence"/>
</dbReference>
<dbReference type="InterPro" id="IPR024083">
    <property type="entry name" value="Fumarase/histidase_N"/>
</dbReference>
<feature type="domain" description="Argininosuccinate lyase C-terminal" evidence="7">
    <location>
        <begin position="368"/>
        <end position="398"/>
    </location>
</feature>
<evidence type="ECO:0000256" key="5">
    <source>
        <dbReference type="ARBA" id="ARBA00023239"/>
    </source>
</evidence>
<keyword evidence="3" id="KW-0055">Arginine biosynthesis</keyword>
<dbReference type="Gene3D" id="1.20.200.10">
    <property type="entry name" value="Fumarase/aspartase (Central domain)"/>
    <property type="match status" value="1"/>
</dbReference>
<protein>
    <recommendedName>
        <fullName evidence="2">argininosuccinate lyase</fullName>
        <ecNumber evidence="2">4.3.2.1</ecNumber>
    </recommendedName>
</protein>
<evidence type="ECO:0000256" key="1">
    <source>
        <dbReference type="ARBA" id="ARBA00004941"/>
    </source>
</evidence>
<sequence length="475" mass="51535">MADDTGRIVRPLTPTARRIVFGATADQDIDAELWPMTDIDLAHVVGLVERGLVGTERAAPLLACILDLRRRNFDPLRGRPAPRGLYLMYEDFLIGKVGTDAGGSLHTGRSRNDLKATVLMLRLRRHVDELLDETLRLQAILLSRARRHADQVLPIYTHFQPAVPVTYGHYLLGVAAALDRDLVGIEQAADGLRASPMGACGVGGTDLPLDPARVAHLLGFDRSAINSIDAVASRDTSLRLLFAATAASLTTSRFATDLQLWSSQEFGLLRFPDELVGSSSIMPQKRNVFLTEHVKAKPALVFAAAQTLAMATRGTPFTNSIEVGTEGVSGVWSGLSAALESVVLTRLLAMGAEPVPDRMTERAEQGWTTATAMANRLVRDGVPFRSAHHEIGKLVRRGQRVDDMPTAADVARDSEFGGGPGPASVAAQQQLLRGRWAAHLAVHRSRRDTLRSRAAELEKAVEAILGDVDDRRWLA</sequence>
<dbReference type="RefSeq" id="WP_377574755.1">
    <property type="nucleotide sequence ID" value="NZ_JBHTMP010000046.1"/>
</dbReference>
<dbReference type="CDD" id="cd01359">
    <property type="entry name" value="Argininosuccinate_lyase"/>
    <property type="match status" value="1"/>
</dbReference>
<evidence type="ECO:0000313" key="9">
    <source>
        <dbReference type="Proteomes" id="UP001597260"/>
    </source>
</evidence>
<dbReference type="InterPro" id="IPR008948">
    <property type="entry name" value="L-Aspartase-like"/>
</dbReference>
<dbReference type="Pfam" id="PF14698">
    <property type="entry name" value="ASL_C2"/>
    <property type="match status" value="1"/>
</dbReference>
<dbReference type="PRINTS" id="PR00145">
    <property type="entry name" value="ARGSUCLYASE"/>
</dbReference>
<keyword evidence="9" id="KW-1185">Reference proteome</keyword>
<dbReference type="Gene3D" id="1.10.275.10">
    <property type="entry name" value="Fumarase/aspartase (N-terminal domain)"/>
    <property type="match status" value="1"/>
</dbReference>
<name>A0ABW3YJC9_9ACTN</name>
<comment type="pathway">
    <text evidence="1">Amino-acid biosynthesis; L-arginine biosynthesis; L-arginine from L-ornithine and carbamoyl phosphate: step 3/3.</text>
</comment>
<evidence type="ECO:0000313" key="8">
    <source>
        <dbReference type="EMBL" id="MFD1324319.1"/>
    </source>
</evidence>
<dbReference type="InterPro" id="IPR022761">
    <property type="entry name" value="Fumarate_lyase_N"/>
</dbReference>
<dbReference type="PANTHER" id="PTHR43814:SF1">
    <property type="entry name" value="ARGININOSUCCINATE LYASE"/>
    <property type="match status" value="1"/>
</dbReference>
<organism evidence="8 9">
    <name type="scientific">Micromonospora sonneratiae</name>
    <dbReference type="NCBI Taxonomy" id="1184706"/>
    <lineage>
        <taxon>Bacteria</taxon>
        <taxon>Bacillati</taxon>
        <taxon>Actinomycetota</taxon>
        <taxon>Actinomycetes</taxon>
        <taxon>Micromonosporales</taxon>
        <taxon>Micromonosporaceae</taxon>
        <taxon>Micromonospora</taxon>
    </lineage>
</organism>
<dbReference type="EC" id="4.3.2.1" evidence="2"/>
<evidence type="ECO:0000256" key="4">
    <source>
        <dbReference type="ARBA" id="ARBA00022605"/>
    </source>
</evidence>
<accession>A0ABW3YJC9</accession>
<keyword evidence="4" id="KW-0028">Amino-acid biosynthesis</keyword>
<feature type="domain" description="Fumarate lyase N-terminal" evidence="6">
    <location>
        <begin position="99"/>
        <end position="288"/>
    </location>
</feature>
<keyword evidence="5 8" id="KW-0456">Lyase</keyword>
<dbReference type="PANTHER" id="PTHR43814">
    <property type="entry name" value="ARGININOSUCCINATE LYASE"/>
    <property type="match status" value="1"/>
</dbReference>
<comment type="caution">
    <text evidence="8">The sequence shown here is derived from an EMBL/GenBank/DDBJ whole genome shotgun (WGS) entry which is preliminary data.</text>
</comment>
<evidence type="ECO:0000259" key="6">
    <source>
        <dbReference type="Pfam" id="PF00206"/>
    </source>
</evidence>
<evidence type="ECO:0000259" key="7">
    <source>
        <dbReference type="Pfam" id="PF14698"/>
    </source>
</evidence>
<dbReference type="SUPFAM" id="SSF48557">
    <property type="entry name" value="L-aspartase-like"/>
    <property type="match status" value="1"/>
</dbReference>
<proteinExistence type="predicted"/>
<reference evidence="9" key="1">
    <citation type="journal article" date="2019" name="Int. J. Syst. Evol. Microbiol.">
        <title>The Global Catalogue of Microorganisms (GCM) 10K type strain sequencing project: providing services to taxonomists for standard genome sequencing and annotation.</title>
        <authorList>
            <consortium name="The Broad Institute Genomics Platform"/>
            <consortium name="The Broad Institute Genome Sequencing Center for Infectious Disease"/>
            <person name="Wu L."/>
            <person name="Ma J."/>
        </authorList>
    </citation>
    <scope>NUCLEOTIDE SEQUENCE [LARGE SCALE GENOMIC DNA]</scope>
    <source>
        <strain evidence="9">JCM 31037</strain>
    </source>
</reference>
<dbReference type="InterPro" id="IPR009049">
    <property type="entry name" value="Argininosuccinate_lyase"/>
</dbReference>
<evidence type="ECO:0000256" key="2">
    <source>
        <dbReference type="ARBA" id="ARBA00012338"/>
    </source>
</evidence>
<dbReference type="InterPro" id="IPR000362">
    <property type="entry name" value="Fumarate_lyase_fam"/>
</dbReference>
<dbReference type="InterPro" id="IPR029419">
    <property type="entry name" value="Arg_succ_lyase_C"/>
</dbReference>
<dbReference type="Gene3D" id="1.10.40.30">
    <property type="entry name" value="Fumarase/aspartase (C-terminal domain)"/>
    <property type="match status" value="1"/>
</dbReference>